<comment type="caution">
    <text evidence="7">The sequence shown here is derived from an EMBL/GenBank/DDBJ whole genome shotgun (WGS) entry which is preliminary data.</text>
</comment>
<sequence length="578" mass="64182">MSKTPKESLFSFFRRRDSSPEDHDCKKELDNRLAGEQATGRQLSDAGQFAYAGLCGIALLQLYPEEEYEDYKKECINNVVRHINQCDQVRSSVQAIMNGRGHDCEKPFIQVISEEEIIKREGCKLLVNDFIAANLQNGSYDARTRILAKHLARLLNVDWEEAEDFEQLVVKALQTDQHEMTEEEHALKKKKQLKAKIKRYALIGVATVGGGTLIGLTGGLAAPFIAGAVLGSGAAAALGTAGIAVFGTLFGVAGAGLTGYKMKKRIGDIEEFEFQPITSGQHLAVTIAISGWLTDSIQDFRYPWRNLSISREQFVLKYESKYLHQMGQAIDYLLSFAVSAAAQEALQYTILSSLLAAIAWPATLLSAASIIDNPWGVCTQRSAAVGRHLAEVLLSRQQGRRPISLIGFSLGARVIFFCLQEMSRRKNCEGIIEDVVLLGAPVTASKKEWTSFRKVVAGRIVNGFCRKDWLLKFLYRTTNIQYSIAGLERIDLQDRRMHNFDLTEIVNGHMDYMNKMDEILQSIGIPCKRSFQAIIPGSTSLPADLESSVPQRIKRTASLPSPCYKSNLNNNVTDDKNS</sequence>
<reference evidence="7 8" key="1">
    <citation type="submission" date="2020-08" db="EMBL/GenBank/DDBJ databases">
        <authorList>
            <person name="Hejnol A."/>
        </authorList>
    </citation>
    <scope>NUCLEOTIDE SEQUENCE [LARGE SCALE GENOMIC DNA]</scope>
</reference>
<evidence type="ECO:0000256" key="3">
    <source>
        <dbReference type="ARBA" id="ARBA00022692"/>
    </source>
</evidence>
<evidence type="ECO:0000256" key="4">
    <source>
        <dbReference type="ARBA" id="ARBA00022989"/>
    </source>
</evidence>
<dbReference type="InterPro" id="IPR007941">
    <property type="entry name" value="DUF726"/>
</dbReference>
<feature type="transmembrane region" description="Helical" evidence="6">
    <location>
        <begin position="234"/>
        <end position="257"/>
    </location>
</feature>
<dbReference type="PANTHER" id="PTHR17920:SF3">
    <property type="entry name" value="TRANSMEMBRANE AND COILED-COIL DOMAIN-CONTAINING PROTEIN 4"/>
    <property type="match status" value="1"/>
</dbReference>
<dbReference type="InterPro" id="IPR029058">
    <property type="entry name" value="AB_hydrolase_fold"/>
</dbReference>
<feature type="transmembrane region" description="Helical" evidence="6">
    <location>
        <begin position="348"/>
        <end position="371"/>
    </location>
</feature>
<dbReference type="OrthoDB" id="277931at2759"/>
<dbReference type="EMBL" id="CAJFCJ010000006">
    <property type="protein sequence ID" value="CAD5115331.1"/>
    <property type="molecule type" value="Genomic_DNA"/>
</dbReference>
<keyword evidence="3 6" id="KW-0812">Transmembrane</keyword>
<comment type="subcellular location">
    <subcellularLocation>
        <location evidence="1">Membrane</location>
        <topology evidence="1">Multi-pass membrane protein</topology>
    </subcellularLocation>
</comment>
<keyword evidence="5 6" id="KW-0472">Membrane</keyword>
<dbReference type="Pfam" id="PF05277">
    <property type="entry name" value="DUF726"/>
    <property type="match status" value="1"/>
</dbReference>
<keyword evidence="8" id="KW-1185">Reference proteome</keyword>
<comment type="similarity">
    <text evidence="2">Belongs to the TMCO4 family.</text>
</comment>
<keyword evidence="4 6" id="KW-1133">Transmembrane helix</keyword>
<organism evidence="7 8">
    <name type="scientific">Dimorphilus gyrociliatus</name>
    <dbReference type="NCBI Taxonomy" id="2664684"/>
    <lineage>
        <taxon>Eukaryota</taxon>
        <taxon>Metazoa</taxon>
        <taxon>Spiralia</taxon>
        <taxon>Lophotrochozoa</taxon>
        <taxon>Annelida</taxon>
        <taxon>Polychaeta</taxon>
        <taxon>Polychaeta incertae sedis</taxon>
        <taxon>Dinophilidae</taxon>
        <taxon>Dimorphilus</taxon>
    </lineage>
</organism>
<accession>A0A7I8VGA2</accession>
<evidence type="ECO:0000313" key="7">
    <source>
        <dbReference type="EMBL" id="CAD5115331.1"/>
    </source>
</evidence>
<evidence type="ECO:0000313" key="8">
    <source>
        <dbReference type="Proteomes" id="UP000549394"/>
    </source>
</evidence>
<dbReference type="PANTHER" id="PTHR17920">
    <property type="entry name" value="TRANSMEMBRANE AND COILED-COIL DOMAIN-CONTAINING PROTEIN 4 TMCO4"/>
    <property type="match status" value="1"/>
</dbReference>
<feature type="transmembrane region" description="Helical" evidence="6">
    <location>
        <begin position="200"/>
        <end position="222"/>
    </location>
</feature>
<gene>
    <name evidence="7" type="ORF">DGYR_LOCUS4082</name>
</gene>
<evidence type="ECO:0000256" key="6">
    <source>
        <dbReference type="SAM" id="Phobius"/>
    </source>
</evidence>
<name>A0A7I8VGA2_9ANNE</name>
<dbReference type="AlphaFoldDB" id="A0A7I8VGA2"/>
<proteinExistence type="inferred from homology"/>
<dbReference type="Proteomes" id="UP000549394">
    <property type="component" value="Unassembled WGS sequence"/>
</dbReference>
<dbReference type="GO" id="GO:0016020">
    <property type="term" value="C:membrane"/>
    <property type="evidence" value="ECO:0007669"/>
    <property type="project" value="UniProtKB-SubCell"/>
</dbReference>
<evidence type="ECO:0000256" key="1">
    <source>
        <dbReference type="ARBA" id="ARBA00004141"/>
    </source>
</evidence>
<evidence type="ECO:0000256" key="5">
    <source>
        <dbReference type="ARBA" id="ARBA00023136"/>
    </source>
</evidence>
<dbReference type="SUPFAM" id="SSF53474">
    <property type="entry name" value="alpha/beta-Hydrolases"/>
    <property type="match status" value="1"/>
</dbReference>
<evidence type="ECO:0000256" key="2">
    <source>
        <dbReference type="ARBA" id="ARBA00009824"/>
    </source>
</evidence>
<protein>
    <submittedName>
        <fullName evidence="7">DgyrCDS4313</fullName>
    </submittedName>
</protein>